<evidence type="ECO:0000313" key="2">
    <source>
        <dbReference type="Proteomes" id="UP000050515"/>
    </source>
</evidence>
<protein>
    <submittedName>
        <fullName evidence="1">Uncharacterized protein</fullName>
    </submittedName>
</protein>
<feature type="non-terminal residue" evidence="1">
    <location>
        <position position="88"/>
    </location>
</feature>
<comment type="caution">
    <text evidence="1">The sequence shown here is derived from an EMBL/GenBank/DDBJ whole genome shotgun (WGS) entry which is preliminary data.</text>
</comment>
<gene>
    <name evidence="1" type="ORF">SE19_09010</name>
</gene>
<proteinExistence type="predicted"/>
<dbReference type="Proteomes" id="UP000050515">
    <property type="component" value="Unassembled WGS sequence"/>
</dbReference>
<sequence>MMDVDIERDQMKRHAKAFVWANDEEFLKYMDRWVQRTDFKFPLDVKLLEEYSHLNYAEVDARFKPVFLQLQQQIDSPGISSDKKKELK</sequence>
<dbReference type="AlphaFoldDB" id="A0A0P9EW86"/>
<accession>A0A0P9EW86</accession>
<name>A0A0P9EW86_9ARCH</name>
<organism evidence="1 2">
    <name type="scientific">Acidiplasma aeolicum</name>
    <dbReference type="NCBI Taxonomy" id="507754"/>
    <lineage>
        <taxon>Archaea</taxon>
        <taxon>Methanobacteriati</taxon>
        <taxon>Thermoplasmatota</taxon>
        <taxon>Thermoplasmata</taxon>
        <taxon>Thermoplasmatales</taxon>
        <taxon>Ferroplasmaceae</taxon>
        <taxon>Acidiplasma</taxon>
    </lineage>
</organism>
<dbReference type="RefSeq" id="WP_157438796.1">
    <property type="nucleotide sequence ID" value="NZ_LJCQ01000443.1"/>
</dbReference>
<dbReference type="EMBL" id="LJCQ01000443">
    <property type="protein sequence ID" value="KPV43318.1"/>
    <property type="molecule type" value="Genomic_DNA"/>
</dbReference>
<evidence type="ECO:0000313" key="1">
    <source>
        <dbReference type="EMBL" id="KPV43318.1"/>
    </source>
</evidence>
<reference evidence="1 2" key="1">
    <citation type="submission" date="2015-09" db="EMBL/GenBank/DDBJ databases">
        <title>Draft genome sequence of Acidiplasma aeolicum DSM 18409.</title>
        <authorList>
            <person name="Hemp J."/>
        </authorList>
    </citation>
    <scope>NUCLEOTIDE SEQUENCE [LARGE SCALE GENOMIC DNA]</scope>
    <source>
        <strain evidence="1 2">V</strain>
    </source>
</reference>